<protein>
    <submittedName>
        <fullName evidence="2">ATP-binding cassette, subfamily F, member 3</fullName>
    </submittedName>
</protein>
<organism evidence="2 3">
    <name type="scientific">Brevinema andersonii</name>
    <dbReference type="NCBI Taxonomy" id="34097"/>
    <lineage>
        <taxon>Bacteria</taxon>
        <taxon>Pseudomonadati</taxon>
        <taxon>Spirochaetota</taxon>
        <taxon>Spirochaetia</taxon>
        <taxon>Brevinematales</taxon>
        <taxon>Brevinemataceae</taxon>
        <taxon>Brevinema</taxon>
    </lineage>
</organism>
<reference evidence="3" key="1">
    <citation type="submission" date="2016-10" db="EMBL/GenBank/DDBJ databases">
        <authorList>
            <person name="Varghese N."/>
            <person name="Submissions S."/>
        </authorList>
    </citation>
    <scope>NUCLEOTIDE SEQUENCE [LARGE SCALE GENOMIC DNA]</scope>
    <source>
        <strain evidence="3">ATCC 43811</strain>
    </source>
</reference>
<feature type="region of interest" description="Disordered" evidence="1">
    <location>
        <begin position="60"/>
        <end position="81"/>
    </location>
</feature>
<dbReference type="GO" id="GO:0005524">
    <property type="term" value="F:ATP binding"/>
    <property type="evidence" value="ECO:0007669"/>
    <property type="project" value="UniProtKB-KW"/>
</dbReference>
<dbReference type="AlphaFoldDB" id="A0A1I1DNG7"/>
<keyword evidence="2" id="KW-0547">Nucleotide-binding</keyword>
<dbReference type="STRING" id="34097.SAMN02745150_00670"/>
<name>A0A1I1DNG7_BREAD</name>
<dbReference type="EMBL" id="FOKY01000003">
    <property type="protein sequence ID" value="SFB76525.1"/>
    <property type="molecule type" value="Genomic_DNA"/>
</dbReference>
<dbReference type="Gene3D" id="3.40.50.300">
    <property type="entry name" value="P-loop containing nucleotide triphosphate hydrolases"/>
    <property type="match status" value="1"/>
</dbReference>
<dbReference type="InterPro" id="IPR027417">
    <property type="entry name" value="P-loop_NTPase"/>
</dbReference>
<gene>
    <name evidence="2" type="ORF">SAMN02745150_00670</name>
</gene>
<evidence type="ECO:0000313" key="2">
    <source>
        <dbReference type="EMBL" id="SFB76525.1"/>
    </source>
</evidence>
<accession>A0A1I1DNG7</accession>
<evidence type="ECO:0000313" key="3">
    <source>
        <dbReference type="Proteomes" id="UP000240042"/>
    </source>
</evidence>
<keyword evidence="3" id="KW-1185">Reference proteome</keyword>
<evidence type="ECO:0000256" key="1">
    <source>
        <dbReference type="SAM" id="MobiDB-lite"/>
    </source>
</evidence>
<dbReference type="Proteomes" id="UP000240042">
    <property type="component" value="Unassembled WGS sequence"/>
</dbReference>
<keyword evidence="2" id="KW-0067">ATP-binding</keyword>
<proteinExistence type="predicted"/>
<sequence>MQSIDSLIEALEIFPGTSIFVSHNRSILNIATKLIVFDNNMPYVYRGTYPDFLANHGFESEKSSNKIKDKKKKKIPQNSKESKKILKQEIQALEMDIHQKEIETGILQTQLVEASVTNKSEMIKTITNKINIINAELEKNYILLSQKYDTLEKFQE</sequence>